<dbReference type="SUPFAM" id="SSF51735">
    <property type="entry name" value="NAD(P)-binding Rossmann-fold domains"/>
    <property type="match status" value="1"/>
</dbReference>
<accession>A0A238X4I8</accession>
<evidence type="ECO:0000313" key="4">
    <source>
        <dbReference type="Proteomes" id="UP000198417"/>
    </source>
</evidence>
<name>A0A238X4I8_9RHOB</name>
<dbReference type="Gene3D" id="3.40.50.720">
    <property type="entry name" value="NAD(P)-binding Rossmann-like Domain"/>
    <property type="match status" value="1"/>
</dbReference>
<dbReference type="PANTHER" id="PTHR24321:SF8">
    <property type="entry name" value="ESTRADIOL 17-BETA-DEHYDROGENASE 8-RELATED"/>
    <property type="match status" value="1"/>
</dbReference>
<reference evidence="3 4" key="1">
    <citation type="submission" date="2017-06" db="EMBL/GenBank/DDBJ databases">
        <authorList>
            <person name="Kim H.J."/>
            <person name="Triplett B.A."/>
        </authorList>
    </citation>
    <scope>NUCLEOTIDE SEQUENCE [LARGE SCALE GENOMIC DNA]</scope>
    <source>
        <strain evidence="3 4">DSM 29052</strain>
    </source>
</reference>
<gene>
    <name evidence="3" type="ORF">SAMN06265370_10933</name>
</gene>
<dbReference type="Proteomes" id="UP000198417">
    <property type="component" value="Unassembled WGS sequence"/>
</dbReference>
<proteinExistence type="inferred from homology"/>
<protein>
    <submittedName>
        <fullName evidence="3">NAD(P)-dependent dehydrogenase, short-chain alcohol dehydrogenase family</fullName>
    </submittedName>
</protein>
<evidence type="ECO:0000256" key="2">
    <source>
        <dbReference type="ARBA" id="ARBA00023002"/>
    </source>
</evidence>
<evidence type="ECO:0000313" key="3">
    <source>
        <dbReference type="EMBL" id="SNR53503.1"/>
    </source>
</evidence>
<dbReference type="FunFam" id="3.40.50.720:FF:000084">
    <property type="entry name" value="Short-chain dehydrogenase reductase"/>
    <property type="match status" value="1"/>
</dbReference>
<dbReference type="InterPro" id="IPR036291">
    <property type="entry name" value="NAD(P)-bd_dom_sf"/>
</dbReference>
<dbReference type="EMBL" id="FZNN01000009">
    <property type="protein sequence ID" value="SNR53503.1"/>
    <property type="molecule type" value="Genomic_DNA"/>
</dbReference>
<keyword evidence="4" id="KW-1185">Reference proteome</keyword>
<evidence type="ECO:0000256" key="1">
    <source>
        <dbReference type="ARBA" id="ARBA00006484"/>
    </source>
</evidence>
<dbReference type="RefSeq" id="WP_176439118.1">
    <property type="nucleotide sequence ID" value="NZ_FZNN01000009.1"/>
</dbReference>
<dbReference type="PROSITE" id="PS00061">
    <property type="entry name" value="ADH_SHORT"/>
    <property type="match status" value="1"/>
</dbReference>
<dbReference type="PANTHER" id="PTHR24321">
    <property type="entry name" value="DEHYDROGENASES, SHORT CHAIN"/>
    <property type="match status" value="1"/>
</dbReference>
<comment type="similarity">
    <text evidence="1">Belongs to the short-chain dehydrogenases/reductases (SDR) family.</text>
</comment>
<dbReference type="CDD" id="cd05233">
    <property type="entry name" value="SDR_c"/>
    <property type="match status" value="1"/>
</dbReference>
<dbReference type="InterPro" id="IPR020904">
    <property type="entry name" value="Sc_DH/Rdtase_CS"/>
</dbReference>
<dbReference type="GO" id="GO:0016491">
    <property type="term" value="F:oxidoreductase activity"/>
    <property type="evidence" value="ECO:0007669"/>
    <property type="project" value="UniProtKB-KW"/>
</dbReference>
<dbReference type="PRINTS" id="PR00081">
    <property type="entry name" value="GDHRDH"/>
</dbReference>
<organism evidence="3 4">
    <name type="scientific">Puniceibacterium sediminis</name>
    <dbReference type="NCBI Taxonomy" id="1608407"/>
    <lineage>
        <taxon>Bacteria</taxon>
        <taxon>Pseudomonadati</taxon>
        <taxon>Pseudomonadota</taxon>
        <taxon>Alphaproteobacteria</taxon>
        <taxon>Rhodobacterales</taxon>
        <taxon>Paracoccaceae</taxon>
        <taxon>Puniceibacterium</taxon>
    </lineage>
</organism>
<dbReference type="AlphaFoldDB" id="A0A238X4I8"/>
<dbReference type="InterPro" id="IPR002347">
    <property type="entry name" value="SDR_fam"/>
</dbReference>
<sequence length="241" mass="25331">MTGETLNGRRFVVTGAGSGIGHALTQVLCIRGAQVVAMDQRFPDAMPKRAECHTIDICDEPAVKQLAKRHEDGLDGLATFAGIEMPGRLDLLDIAAWRRVLEVNLIGTVLCARAFLPSLIARQGAMLFCSSQLSISGARDCPAYAASKGAINALAKSLAVDYAKDGLRVNAIAPGATATPMMTRSFLGRDDKAVADARARHPVNRFGTPEEVANVAAFLLGPDASFVTGTVLPVDGGWTAA</sequence>
<keyword evidence="2" id="KW-0560">Oxidoreductase</keyword>
<dbReference type="Pfam" id="PF13561">
    <property type="entry name" value="adh_short_C2"/>
    <property type="match status" value="1"/>
</dbReference>